<evidence type="ECO:0000313" key="2">
    <source>
        <dbReference type="EMBL" id="AGF58226.1"/>
    </source>
</evidence>
<dbReference type="HOGENOM" id="CLU_1198103_0_0_9"/>
<protein>
    <submittedName>
        <fullName evidence="2">Uncharacterized protein</fullName>
    </submittedName>
</protein>
<proteinExistence type="predicted"/>
<dbReference type="AlphaFoldDB" id="M1MU74"/>
<feature type="compositionally biased region" description="Polar residues" evidence="1">
    <location>
        <begin position="49"/>
        <end position="72"/>
    </location>
</feature>
<dbReference type="STRING" id="36745.CLSAP_42350"/>
<dbReference type="RefSeq" id="WP_015394537.1">
    <property type="nucleotide sequence ID" value="NC_020291.1"/>
</dbReference>
<reference evidence="2 3" key="1">
    <citation type="submission" date="2013-02" db="EMBL/GenBank/DDBJ databases">
        <title>Genome sequence of Clostridium saccharoperbutylacetonicum N1-4(HMT).</title>
        <authorList>
            <person name="Poehlein A."/>
            <person name="Daniel R."/>
        </authorList>
    </citation>
    <scope>NUCLEOTIDE SEQUENCE [LARGE SCALE GENOMIC DNA]</scope>
    <source>
        <strain evidence="3">N1-4(HMT)</strain>
    </source>
</reference>
<gene>
    <name evidence="2" type="ORF">Cspa_c44730</name>
</gene>
<feature type="compositionally biased region" description="Basic and acidic residues" evidence="1">
    <location>
        <begin position="73"/>
        <end position="83"/>
    </location>
</feature>
<evidence type="ECO:0000313" key="3">
    <source>
        <dbReference type="Proteomes" id="UP000011728"/>
    </source>
</evidence>
<evidence type="ECO:0000256" key="1">
    <source>
        <dbReference type="SAM" id="MobiDB-lite"/>
    </source>
</evidence>
<accession>M1MU74</accession>
<sequence length="231" mass="25977">MGKRHSKRGSKKGKSKKNRAKNNESNLSKEQSKQKDSYDEIAEIFFGTKQEQNSNANTKNISEGSAENTSEDAPNKNETDAKDTTTNISDATSADVNQCYEEIKAKQQELLNNLKNLNDAISSITLTRDNIASLRVEVLSNIYFTREVRPLIDAVNLIAFAASNMSTVAQNININTFGDRKEIKNAFKLCYRMNGEVEDLLGALTRRIKLYVSEIDSMDRNCPPFNYKEDS</sequence>
<dbReference type="EMBL" id="CP004121">
    <property type="protein sequence ID" value="AGF58226.1"/>
    <property type="molecule type" value="Genomic_DNA"/>
</dbReference>
<dbReference type="KEGG" id="csr:Cspa_c44730"/>
<name>M1MU74_9CLOT</name>
<dbReference type="PATRIC" id="fig|931276.5.peg.4509"/>
<organism evidence="2 3">
    <name type="scientific">Clostridium saccharoperbutylacetonicum N1-4(HMT)</name>
    <dbReference type="NCBI Taxonomy" id="931276"/>
    <lineage>
        <taxon>Bacteria</taxon>
        <taxon>Bacillati</taxon>
        <taxon>Bacillota</taxon>
        <taxon>Clostridia</taxon>
        <taxon>Eubacteriales</taxon>
        <taxon>Clostridiaceae</taxon>
        <taxon>Clostridium</taxon>
    </lineage>
</organism>
<feature type="compositionally biased region" description="Basic residues" evidence="1">
    <location>
        <begin position="1"/>
        <end position="20"/>
    </location>
</feature>
<keyword evidence="3" id="KW-1185">Reference proteome</keyword>
<dbReference type="eggNOG" id="ENOG5032HUU">
    <property type="taxonomic scope" value="Bacteria"/>
</dbReference>
<dbReference type="OrthoDB" id="1913954at2"/>
<feature type="region of interest" description="Disordered" evidence="1">
    <location>
        <begin position="1"/>
        <end position="90"/>
    </location>
</feature>
<dbReference type="Proteomes" id="UP000011728">
    <property type="component" value="Chromosome"/>
</dbReference>